<dbReference type="EMBL" id="CARXXK010001206">
    <property type="protein sequence ID" value="CAI6374442.1"/>
    <property type="molecule type" value="Genomic_DNA"/>
</dbReference>
<proteinExistence type="predicted"/>
<feature type="compositionally biased region" description="Polar residues" evidence="1">
    <location>
        <begin position="46"/>
        <end position="69"/>
    </location>
</feature>
<feature type="region of interest" description="Disordered" evidence="1">
    <location>
        <begin position="1"/>
        <end position="69"/>
    </location>
</feature>
<name>A0AAV0Y476_9HEMI</name>
<accession>A0AAV0Y476</accession>
<organism evidence="2 3">
    <name type="scientific">Macrosiphum euphorbiae</name>
    <name type="common">potato aphid</name>
    <dbReference type="NCBI Taxonomy" id="13131"/>
    <lineage>
        <taxon>Eukaryota</taxon>
        <taxon>Metazoa</taxon>
        <taxon>Ecdysozoa</taxon>
        <taxon>Arthropoda</taxon>
        <taxon>Hexapoda</taxon>
        <taxon>Insecta</taxon>
        <taxon>Pterygota</taxon>
        <taxon>Neoptera</taxon>
        <taxon>Paraneoptera</taxon>
        <taxon>Hemiptera</taxon>
        <taxon>Sternorrhyncha</taxon>
        <taxon>Aphidomorpha</taxon>
        <taxon>Aphidoidea</taxon>
        <taxon>Aphididae</taxon>
        <taxon>Macrosiphini</taxon>
        <taxon>Macrosiphum</taxon>
    </lineage>
</organism>
<dbReference type="AlphaFoldDB" id="A0AAV0Y476"/>
<protein>
    <submittedName>
        <fullName evidence="2">Uncharacterized protein</fullName>
    </submittedName>
</protein>
<evidence type="ECO:0000313" key="2">
    <source>
        <dbReference type="EMBL" id="CAI6374442.1"/>
    </source>
</evidence>
<evidence type="ECO:0000313" key="3">
    <source>
        <dbReference type="Proteomes" id="UP001160148"/>
    </source>
</evidence>
<comment type="caution">
    <text evidence="2">The sequence shown here is derived from an EMBL/GenBank/DDBJ whole genome shotgun (WGS) entry which is preliminary data.</text>
</comment>
<feature type="compositionally biased region" description="Polar residues" evidence="1">
    <location>
        <begin position="21"/>
        <end position="39"/>
    </location>
</feature>
<keyword evidence="3" id="KW-1185">Reference proteome</keyword>
<reference evidence="2 3" key="1">
    <citation type="submission" date="2023-01" db="EMBL/GenBank/DDBJ databases">
        <authorList>
            <person name="Whitehead M."/>
        </authorList>
    </citation>
    <scope>NUCLEOTIDE SEQUENCE [LARGE SCALE GENOMIC DNA]</scope>
</reference>
<dbReference type="Proteomes" id="UP001160148">
    <property type="component" value="Unassembled WGS sequence"/>
</dbReference>
<gene>
    <name evidence="2" type="ORF">MEUPH1_LOCUS28070</name>
</gene>
<evidence type="ECO:0000256" key="1">
    <source>
        <dbReference type="SAM" id="MobiDB-lite"/>
    </source>
</evidence>
<sequence>MVRTRKQKGTPPKNNPPPTLSEAQVTNDLDSSGSENFITSDDDIASTPTNSKSSYQETSINDTDTSNSI</sequence>